<proteinExistence type="predicted"/>
<reference evidence="3 4" key="1">
    <citation type="submission" date="2017-06" db="EMBL/GenBank/DDBJ databases">
        <title>Genome sequencing of Fusobacterium nucleatum subsp. polymorphum KCOM 1232 (=ChDC F37).</title>
        <authorList>
            <person name="Kook J.-K."/>
            <person name="Park S.-N."/>
            <person name="Lim Y.K."/>
            <person name="Roh H."/>
        </authorList>
    </citation>
    <scope>NUCLEOTIDE SEQUENCE [LARGE SCALE GENOMIC DNA]</scope>
    <source>
        <strain evidence="3">KCOM 1232</strain>
        <strain evidence="4">KCOM 1232 ( ChDC F37)</strain>
    </source>
</reference>
<comment type="caution">
    <text evidence="3">The sequence shown here is derived from an EMBL/GenBank/DDBJ whole genome shotgun (WGS) entry which is preliminary data.</text>
</comment>
<name>A0A2B7YPQ2_FUSNP</name>
<dbReference type="Proteomes" id="UP000222862">
    <property type="component" value="Unassembled WGS sequence"/>
</dbReference>
<dbReference type="AlphaFoldDB" id="A0A2B7YPQ2"/>
<evidence type="ECO:0000313" key="2">
    <source>
        <dbReference type="EMBL" id="PGH20312.1"/>
    </source>
</evidence>
<evidence type="ECO:0000313" key="4">
    <source>
        <dbReference type="Proteomes" id="UP000222862"/>
    </source>
</evidence>
<organism evidence="3 4">
    <name type="scientific">Fusobacterium nucleatum subsp. polymorphum</name>
    <name type="common">Fusobacterium polymorphum</name>
    <dbReference type="NCBI Taxonomy" id="76857"/>
    <lineage>
        <taxon>Bacteria</taxon>
        <taxon>Fusobacteriati</taxon>
        <taxon>Fusobacteriota</taxon>
        <taxon>Fusobacteriia</taxon>
        <taxon>Fusobacteriales</taxon>
        <taxon>Fusobacteriaceae</taxon>
        <taxon>Fusobacterium</taxon>
    </lineage>
</organism>
<protein>
    <submittedName>
        <fullName evidence="3">Uncharacterized protein</fullName>
    </submittedName>
</protein>
<accession>A0A2B7YPQ2</accession>
<sequence>MLLIRGKCEGSESRKNILDGARLNPKHYDNRQSAAKPEKESSTTIPREGSTIQVIGIGSGFA</sequence>
<evidence type="ECO:0000256" key="1">
    <source>
        <dbReference type="SAM" id="MobiDB-lite"/>
    </source>
</evidence>
<feature type="region of interest" description="Disordered" evidence="1">
    <location>
        <begin position="15"/>
        <end position="50"/>
    </location>
</feature>
<evidence type="ECO:0000313" key="3">
    <source>
        <dbReference type="EMBL" id="PGH22838.1"/>
    </source>
</evidence>
<dbReference type="EMBL" id="NJGI01000006">
    <property type="protein sequence ID" value="PGH20312.1"/>
    <property type="molecule type" value="Genomic_DNA"/>
</dbReference>
<feature type="compositionally biased region" description="Basic and acidic residues" evidence="1">
    <location>
        <begin position="26"/>
        <end position="41"/>
    </location>
</feature>
<gene>
    <name evidence="3" type="ORF">RN96_02500</name>
    <name evidence="2" type="ORF">RN96_11415</name>
</gene>
<dbReference type="EMBL" id="NJGI01000001">
    <property type="protein sequence ID" value="PGH22838.1"/>
    <property type="molecule type" value="Genomic_DNA"/>
</dbReference>